<comment type="function">
    <text evidence="3">Required for formate dehydrogenase (FDH) activity. Acts as a sulfur carrier protein that transfers sulfur from IscS to the molybdenum cofactor prior to its insertion into FDH.</text>
</comment>
<evidence type="ECO:0000256" key="3">
    <source>
        <dbReference type="HAMAP-Rule" id="MF_00187"/>
    </source>
</evidence>
<feature type="active site" description="Cysteine persulfide intermediate" evidence="3">
    <location>
        <position position="115"/>
    </location>
</feature>
<gene>
    <name evidence="3" type="primary">fdhD</name>
    <name evidence="5" type="ORF">BAE30_05640</name>
</gene>
<dbReference type="HAMAP" id="MF_00187">
    <property type="entry name" value="FdhD"/>
    <property type="match status" value="1"/>
</dbReference>
<dbReference type="InterPro" id="IPR003786">
    <property type="entry name" value="FdhD"/>
</dbReference>
<evidence type="ECO:0000256" key="1">
    <source>
        <dbReference type="ARBA" id="ARBA00022490"/>
    </source>
</evidence>
<keyword evidence="1 3" id="KW-0963">Cytoplasm</keyword>
<dbReference type="SUPFAM" id="SSF53927">
    <property type="entry name" value="Cytidine deaminase-like"/>
    <property type="match status" value="1"/>
</dbReference>
<proteinExistence type="inferred from homology"/>
<evidence type="ECO:0000256" key="4">
    <source>
        <dbReference type="SAM" id="MobiDB-lite"/>
    </source>
</evidence>
<dbReference type="AlphaFoldDB" id="A0A1E7YXH0"/>
<dbReference type="GO" id="GO:0016783">
    <property type="term" value="F:sulfurtransferase activity"/>
    <property type="evidence" value="ECO:0007669"/>
    <property type="project" value="InterPro"/>
</dbReference>
<evidence type="ECO:0000313" key="5">
    <source>
        <dbReference type="EMBL" id="OFC61229.1"/>
    </source>
</evidence>
<comment type="caution">
    <text evidence="3">Lacks conserved residue(s) required for the propagation of feature annotation.</text>
</comment>
<comment type="subcellular location">
    <subcellularLocation>
        <location evidence="3">Cytoplasm</location>
    </subcellularLocation>
</comment>
<reference evidence="5 6" key="1">
    <citation type="submission" date="2016-06" db="EMBL/GenBank/DDBJ databases">
        <title>Gene turnover analysis identifies the evolutionary adaptation of the extremophile Acidithiobacillus caldus.</title>
        <authorList>
            <person name="Zhang X."/>
        </authorList>
    </citation>
    <scope>NUCLEOTIDE SEQUENCE [LARGE SCALE GENOMIC DNA]</scope>
    <source>
        <strain evidence="5 6">S1</strain>
    </source>
</reference>
<dbReference type="PANTHER" id="PTHR30592">
    <property type="entry name" value="FORMATE DEHYDROGENASE"/>
    <property type="match status" value="1"/>
</dbReference>
<dbReference type="GO" id="GO:0097163">
    <property type="term" value="F:sulfur carrier activity"/>
    <property type="evidence" value="ECO:0007669"/>
    <property type="project" value="UniProtKB-UniRule"/>
</dbReference>
<dbReference type="InterPro" id="IPR016193">
    <property type="entry name" value="Cytidine_deaminase-like"/>
</dbReference>
<dbReference type="Gene3D" id="3.10.20.10">
    <property type="match status" value="1"/>
</dbReference>
<dbReference type="GO" id="GO:0006777">
    <property type="term" value="P:Mo-molybdopterin cofactor biosynthetic process"/>
    <property type="evidence" value="ECO:0007669"/>
    <property type="project" value="UniProtKB-UniRule"/>
</dbReference>
<sequence>MNRDPHISGVLWSPAHCLDNDRDFGMREEAILEEAAVSIVIHGAVYGVMMLTPHDLEDFVTGFLWTEDVLRSPADILACERESGAEGEALYLQLRAEAAERAKARHRCLPGASACGLCGVPDFRGLQPFPPIRDDRRISCTAIAQALKHLCAEQRLNHHTGTAHAACLCTEDAAIVREDIGRHNAVDKAIGAALRQGWRSGQARLLTVSSRLSFEIAQKALSFGIPTVVAVSGISSLAIQLAQNCGLTVIGYARNGRLTVYANAWRLAQSDSRPKDPDTGTPSVLEMPRCAGG</sequence>
<protein>
    <recommendedName>
        <fullName evidence="3">Sulfur carrier protein FdhD</fullName>
    </recommendedName>
</protein>
<accession>A0A1E7YXH0</accession>
<dbReference type="NCBIfam" id="TIGR00129">
    <property type="entry name" value="fdhD_narQ"/>
    <property type="match status" value="1"/>
</dbReference>
<dbReference type="EMBL" id="LZYH01000420">
    <property type="protein sequence ID" value="OFC61229.1"/>
    <property type="molecule type" value="Genomic_DNA"/>
</dbReference>
<keyword evidence="2 3" id="KW-0501">Molybdenum cofactor biosynthesis</keyword>
<dbReference type="Pfam" id="PF02634">
    <property type="entry name" value="FdhD-NarQ"/>
    <property type="match status" value="1"/>
</dbReference>
<feature type="region of interest" description="Disordered" evidence="4">
    <location>
        <begin position="270"/>
        <end position="293"/>
    </location>
</feature>
<dbReference type="PANTHER" id="PTHR30592:SF1">
    <property type="entry name" value="SULFUR CARRIER PROTEIN FDHD"/>
    <property type="match status" value="1"/>
</dbReference>
<dbReference type="GO" id="GO:0005737">
    <property type="term" value="C:cytoplasm"/>
    <property type="evidence" value="ECO:0007669"/>
    <property type="project" value="UniProtKB-SubCell"/>
</dbReference>
<comment type="similarity">
    <text evidence="3">Belongs to the FdhD family.</text>
</comment>
<comment type="caution">
    <text evidence="5">The sequence shown here is derived from an EMBL/GenBank/DDBJ whole genome shotgun (WGS) entry which is preliminary data.</text>
</comment>
<name>A0A1E7YXH0_9PROT</name>
<dbReference type="Proteomes" id="UP000175707">
    <property type="component" value="Unassembled WGS sequence"/>
</dbReference>
<dbReference type="Gene3D" id="3.40.140.10">
    <property type="entry name" value="Cytidine Deaminase, domain 2"/>
    <property type="match status" value="1"/>
</dbReference>
<dbReference type="PIRSF" id="PIRSF015626">
    <property type="entry name" value="FdhD"/>
    <property type="match status" value="1"/>
</dbReference>
<organism evidence="5 6">
    <name type="scientific">Acidithiobacillus caldus</name>
    <dbReference type="NCBI Taxonomy" id="33059"/>
    <lineage>
        <taxon>Bacteria</taxon>
        <taxon>Pseudomonadati</taxon>
        <taxon>Pseudomonadota</taxon>
        <taxon>Acidithiobacillia</taxon>
        <taxon>Acidithiobacillales</taxon>
        <taxon>Acidithiobacillaceae</taxon>
        <taxon>Acidithiobacillus</taxon>
    </lineage>
</organism>
<evidence type="ECO:0000256" key="2">
    <source>
        <dbReference type="ARBA" id="ARBA00023150"/>
    </source>
</evidence>
<evidence type="ECO:0000313" key="6">
    <source>
        <dbReference type="Proteomes" id="UP000175707"/>
    </source>
</evidence>